<dbReference type="AlphaFoldDB" id="A0A2N3N0T1"/>
<sequence>MARGKRGVKFPHRAAHSDGRRSSFSDASEDAGSPVRSRSSGAQLDNIAECSRRSARDYRRSPPLTSKKYLKQS</sequence>
<comment type="caution">
    <text evidence="2">The sequence shown here is derived from an EMBL/GenBank/DDBJ whole genome shotgun (WGS) entry which is preliminary data.</text>
</comment>
<feature type="region of interest" description="Disordered" evidence="1">
    <location>
        <begin position="1"/>
        <end position="73"/>
    </location>
</feature>
<evidence type="ECO:0000313" key="2">
    <source>
        <dbReference type="EMBL" id="PKS06025.1"/>
    </source>
</evidence>
<dbReference type="VEuPathDB" id="FungiDB:jhhlp_007859"/>
<dbReference type="InParanoid" id="A0A2N3N0T1"/>
<accession>A0A2N3N0T1</accession>
<gene>
    <name evidence="2" type="ORF">jhhlp_007859</name>
</gene>
<feature type="compositionally biased region" description="Basic residues" evidence="1">
    <location>
        <begin position="1"/>
        <end position="14"/>
    </location>
</feature>
<dbReference type="EMBL" id="NLAX01001139">
    <property type="protein sequence ID" value="PKS06025.1"/>
    <property type="molecule type" value="Genomic_DNA"/>
</dbReference>
<evidence type="ECO:0000256" key="1">
    <source>
        <dbReference type="SAM" id="MobiDB-lite"/>
    </source>
</evidence>
<reference evidence="2 3" key="1">
    <citation type="journal article" date="2017" name="G3 (Bethesda)">
        <title>First Draft Genome Sequence of the Pathogenic Fungus Lomentospora prolificans (Formerly Scedosporium prolificans).</title>
        <authorList>
            <person name="Luo R."/>
            <person name="Zimin A."/>
            <person name="Workman R."/>
            <person name="Fan Y."/>
            <person name="Pertea G."/>
            <person name="Grossman N."/>
            <person name="Wear M.P."/>
            <person name="Jia B."/>
            <person name="Miller H."/>
            <person name="Casadevall A."/>
            <person name="Timp W."/>
            <person name="Zhang S.X."/>
            <person name="Salzberg S.L."/>
        </authorList>
    </citation>
    <scope>NUCLEOTIDE SEQUENCE [LARGE SCALE GENOMIC DNA]</scope>
    <source>
        <strain evidence="2 3">JHH-5317</strain>
    </source>
</reference>
<dbReference type="Proteomes" id="UP000233524">
    <property type="component" value="Unassembled WGS sequence"/>
</dbReference>
<feature type="compositionally biased region" description="Basic and acidic residues" evidence="1">
    <location>
        <begin position="50"/>
        <end position="60"/>
    </location>
</feature>
<name>A0A2N3N0T1_9PEZI</name>
<keyword evidence="3" id="KW-1185">Reference proteome</keyword>
<protein>
    <submittedName>
        <fullName evidence="2">Uncharacterized protein</fullName>
    </submittedName>
</protein>
<proteinExistence type="predicted"/>
<dbReference type="STRING" id="41688.A0A2N3N0T1"/>
<evidence type="ECO:0000313" key="3">
    <source>
        <dbReference type="Proteomes" id="UP000233524"/>
    </source>
</evidence>
<organism evidence="2 3">
    <name type="scientific">Lomentospora prolificans</name>
    <dbReference type="NCBI Taxonomy" id="41688"/>
    <lineage>
        <taxon>Eukaryota</taxon>
        <taxon>Fungi</taxon>
        <taxon>Dikarya</taxon>
        <taxon>Ascomycota</taxon>
        <taxon>Pezizomycotina</taxon>
        <taxon>Sordariomycetes</taxon>
        <taxon>Hypocreomycetidae</taxon>
        <taxon>Microascales</taxon>
        <taxon>Microascaceae</taxon>
        <taxon>Lomentospora</taxon>
    </lineage>
</organism>